<proteinExistence type="predicted"/>
<organism evidence="3 4">
    <name type="scientific">Allomyces macrogynus (strain ATCC 38327)</name>
    <name type="common">Allomyces javanicus var. macrogynus</name>
    <dbReference type="NCBI Taxonomy" id="578462"/>
    <lineage>
        <taxon>Eukaryota</taxon>
        <taxon>Fungi</taxon>
        <taxon>Fungi incertae sedis</taxon>
        <taxon>Blastocladiomycota</taxon>
        <taxon>Blastocladiomycetes</taxon>
        <taxon>Blastocladiales</taxon>
        <taxon>Blastocladiaceae</taxon>
        <taxon>Allomyces</taxon>
    </lineage>
</organism>
<feature type="repeat" description="WD" evidence="1">
    <location>
        <begin position="238"/>
        <end position="270"/>
    </location>
</feature>
<feature type="domain" description="Anaphase-promoting complex subunit 4-like WD40" evidence="2">
    <location>
        <begin position="357"/>
        <end position="410"/>
    </location>
</feature>
<dbReference type="InterPro" id="IPR001680">
    <property type="entry name" value="WD40_rpt"/>
</dbReference>
<gene>
    <name evidence="3" type="ORF">AMAG_00575</name>
</gene>
<dbReference type="OrthoDB" id="308690at2759"/>
<dbReference type="eggNOG" id="KOG4497">
    <property type="taxonomic scope" value="Eukaryota"/>
</dbReference>
<evidence type="ECO:0000256" key="1">
    <source>
        <dbReference type="PROSITE-ProRule" id="PRU00221"/>
    </source>
</evidence>
<dbReference type="PROSITE" id="PS50082">
    <property type="entry name" value="WD_REPEATS_2"/>
    <property type="match status" value="1"/>
</dbReference>
<dbReference type="AlphaFoldDB" id="A0A0L0RWV4"/>
<keyword evidence="1" id="KW-0853">WD repeat</keyword>
<dbReference type="SUPFAM" id="SSF50998">
    <property type="entry name" value="Quinoprotein alcohol dehydrogenase-like"/>
    <property type="match status" value="1"/>
</dbReference>
<dbReference type="InterPro" id="IPR024977">
    <property type="entry name" value="Apc4-like_WD40_dom"/>
</dbReference>
<evidence type="ECO:0000313" key="3">
    <source>
        <dbReference type="EMBL" id="KNE54610.1"/>
    </source>
</evidence>
<dbReference type="Pfam" id="PF12894">
    <property type="entry name" value="ANAPC4_WD40"/>
    <property type="match status" value="1"/>
</dbReference>
<dbReference type="SMART" id="SM00320">
    <property type="entry name" value="WD40"/>
    <property type="match status" value="5"/>
</dbReference>
<keyword evidence="4" id="KW-1185">Reference proteome</keyword>
<dbReference type="EMBL" id="GG745328">
    <property type="protein sequence ID" value="KNE54610.1"/>
    <property type="molecule type" value="Genomic_DNA"/>
</dbReference>
<dbReference type="InterPro" id="IPR011047">
    <property type="entry name" value="Quinoprotein_ADH-like_sf"/>
</dbReference>
<dbReference type="STRING" id="578462.A0A0L0RWV4"/>
<evidence type="ECO:0000313" key="4">
    <source>
        <dbReference type="Proteomes" id="UP000054350"/>
    </source>
</evidence>
<dbReference type="GO" id="GO:0005815">
    <property type="term" value="C:microtubule organizing center"/>
    <property type="evidence" value="ECO:0007669"/>
    <property type="project" value="TreeGrafter"/>
</dbReference>
<dbReference type="Proteomes" id="UP000054350">
    <property type="component" value="Unassembled WGS sequence"/>
</dbReference>
<dbReference type="Pfam" id="PF00400">
    <property type="entry name" value="WD40"/>
    <property type="match status" value="1"/>
</dbReference>
<accession>A0A0L0RWV4</accession>
<dbReference type="PANTHER" id="PTHR16220">
    <property type="entry name" value="WD REPEAT PROTEIN 8-RELATED"/>
    <property type="match status" value="1"/>
</dbReference>
<reference evidence="4" key="2">
    <citation type="submission" date="2009-11" db="EMBL/GenBank/DDBJ databases">
        <title>The Genome Sequence of Allomyces macrogynus strain ATCC 38327.</title>
        <authorList>
            <consortium name="The Broad Institute Genome Sequencing Platform"/>
            <person name="Russ C."/>
            <person name="Cuomo C."/>
            <person name="Shea T."/>
            <person name="Young S.K."/>
            <person name="Zeng Q."/>
            <person name="Koehrsen M."/>
            <person name="Haas B."/>
            <person name="Borodovsky M."/>
            <person name="Guigo R."/>
            <person name="Alvarado L."/>
            <person name="Berlin A."/>
            <person name="Borenstein D."/>
            <person name="Chen Z."/>
            <person name="Engels R."/>
            <person name="Freedman E."/>
            <person name="Gellesch M."/>
            <person name="Goldberg J."/>
            <person name="Griggs A."/>
            <person name="Gujja S."/>
            <person name="Heiman D."/>
            <person name="Hepburn T."/>
            <person name="Howarth C."/>
            <person name="Jen D."/>
            <person name="Larson L."/>
            <person name="Lewis B."/>
            <person name="Mehta T."/>
            <person name="Park D."/>
            <person name="Pearson M."/>
            <person name="Roberts A."/>
            <person name="Saif S."/>
            <person name="Shenoy N."/>
            <person name="Sisk P."/>
            <person name="Stolte C."/>
            <person name="Sykes S."/>
            <person name="Walk T."/>
            <person name="White J."/>
            <person name="Yandava C."/>
            <person name="Burger G."/>
            <person name="Gray M.W."/>
            <person name="Holland P.W.H."/>
            <person name="King N."/>
            <person name="Lang F.B.F."/>
            <person name="Roger A.J."/>
            <person name="Ruiz-Trillo I."/>
            <person name="Lander E."/>
            <person name="Nusbaum C."/>
        </authorList>
    </citation>
    <scope>NUCLEOTIDE SEQUENCE [LARGE SCALE GENOMIC DNA]</scope>
    <source>
        <strain evidence="4">ATCC 38327</strain>
    </source>
</reference>
<sequence>MDFSELFKQAGNQCSFSPTGTYVAATVGHKLVIRDAETLAVVNVITAVDAISHASFSPCGKYLLVAAYDAGALQVWPVEPSDAPIAKIDEGITGCVRAIWDPLSGRSILSWSAFGLRISIWSLVDGSLTYIQQPKVVDAPADGGCASDAPAERIPGCAFRKDFRYMAVLDRVDGRDFVNVYDCIDWELVKRFQVDTTDASNIAWSPEGRFIAVTDSVFEFKVLIYSPDGHLLHPPTRAADHNLGIRSVAWSPTGQFLAVGSYDQTVSLLNHYTFNSLVDWSLEPTTLVLSRKQRPTVYFESIDAAQLGGSSNDWPSAADLVRPVPPAYSVVTPPTEAGKTSSVTLAAVKTDANTPITKLGVSALCWSPDGRYLAVKCQNKPSTIFIYSAHTLRLIAVLRQAHSIKHMAWRHAEAHKHTLVFCTGADHLYLWHGPPDTAAADEEVDDEEPAGRTEFWMLPHQNFAAHSFMWSNDGKKLLVVGKHGFCLGFVTELHDDVHV</sequence>
<evidence type="ECO:0000259" key="2">
    <source>
        <dbReference type="Pfam" id="PF12894"/>
    </source>
</evidence>
<reference evidence="3 4" key="1">
    <citation type="submission" date="2009-11" db="EMBL/GenBank/DDBJ databases">
        <title>Annotation of Allomyces macrogynus ATCC 38327.</title>
        <authorList>
            <consortium name="The Broad Institute Genome Sequencing Platform"/>
            <person name="Russ C."/>
            <person name="Cuomo C."/>
            <person name="Burger G."/>
            <person name="Gray M.W."/>
            <person name="Holland P.W.H."/>
            <person name="King N."/>
            <person name="Lang F.B.F."/>
            <person name="Roger A.J."/>
            <person name="Ruiz-Trillo I."/>
            <person name="Young S.K."/>
            <person name="Zeng Q."/>
            <person name="Gargeya S."/>
            <person name="Fitzgerald M."/>
            <person name="Haas B."/>
            <person name="Abouelleil A."/>
            <person name="Alvarado L."/>
            <person name="Arachchi H.M."/>
            <person name="Berlin A."/>
            <person name="Chapman S.B."/>
            <person name="Gearin G."/>
            <person name="Goldberg J."/>
            <person name="Griggs A."/>
            <person name="Gujja S."/>
            <person name="Hansen M."/>
            <person name="Heiman D."/>
            <person name="Howarth C."/>
            <person name="Larimer J."/>
            <person name="Lui A."/>
            <person name="MacDonald P.J.P."/>
            <person name="McCowen C."/>
            <person name="Montmayeur A."/>
            <person name="Murphy C."/>
            <person name="Neiman D."/>
            <person name="Pearson M."/>
            <person name="Priest M."/>
            <person name="Roberts A."/>
            <person name="Saif S."/>
            <person name="Shea T."/>
            <person name="Sisk P."/>
            <person name="Stolte C."/>
            <person name="Sykes S."/>
            <person name="Wortman J."/>
            <person name="Nusbaum C."/>
            <person name="Birren B."/>
        </authorList>
    </citation>
    <scope>NUCLEOTIDE SEQUENCE [LARGE SCALE GENOMIC DNA]</scope>
    <source>
        <strain evidence="3 4">ATCC 38327</strain>
    </source>
</reference>
<dbReference type="OMA" id="CWHLNGD"/>
<dbReference type="VEuPathDB" id="FungiDB:AMAG_00575"/>
<name>A0A0L0RWV4_ALLM3</name>
<dbReference type="PANTHER" id="PTHR16220:SF0">
    <property type="entry name" value="WD REPEAT-CONTAINING PROTEIN WRAP73"/>
    <property type="match status" value="1"/>
</dbReference>
<dbReference type="InterPro" id="IPR015943">
    <property type="entry name" value="WD40/YVTN_repeat-like_dom_sf"/>
</dbReference>
<protein>
    <recommendedName>
        <fullName evidence="2">Anaphase-promoting complex subunit 4-like WD40 domain-containing protein</fullName>
    </recommendedName>
</protein>
<dbReference type="GO" id="GO:1990811">
    <property type="term" value="C:MWP complex"/>
    <property type="evidence" value="ECO:0007669"/>
    <property type="project" value="TreeGrafter"/>
</dbReference>
<dbReference type="Gene3D" id="2.130.10.10">
    <property type="entry name" value="YVTN repeat-like/Quinoprotein amine dehydrogenase"/>
    <property type="match status" value="3"/>
</dbReference>
<dbReference type="GO" id="GO:1990810">
    <property type="term" value="P:microtubule anchoring at mitotic spindle pole body"/>
    <property type="evidence" value="ECO:0007669"/>
    <property type="project" value="TreeGrafter"/>
</dbReference>
<dbReference type="InterPro" id="IPR052778">
    <property type="entry name" value="Centrosome-WD_assoc"/>
</dbReference>